<dbReference type="EMBL" id="CADEPI010000213">
    <property type="protein sequence ID" value="CAB3380640.1"/>
    <property type="molecule type" value="Genomic_DNA"/>
</dbReference>
<dbReference type="InterPro" id="IPR001619">
    <property type="entry name" value="Sec1-like"/>
</dbReference>
<dbReference type="InterPro" id="IPR027482">
    <property type="entry name" value="Sec1-like_dom2"/>
</dbReference>
<evidence type="ECO:0000256" key="1">
    <source>
        <dbReference type="ARBA" id="ARBA00009884"/>
    </source>
</evidence>
<sequence>MDDLPMEKRMEALPQITQRKLLSIFDNIPDVKDLLIDPAIMKPLQRFTGIKALRAHGIEKIYRLEEGQVPVTNMKRVFLLCSEYPKVRQVLQQIQAELQQQEGKPLSPHLILVPGSMSHFAVEKLVEEEALCGLVTIHTLNFELMKLDQGLWSLEMPSAFRNLNVQGDITLLKPIAKALWSLQLVLGRPKLLWAQGGMATKVVQLMERFPWPKDTNKSKEGTLGSLSIVCRDIDWPSVFLTPVTYTALVDQVIGSNCGNVKFQSEAGASSAPDGIYLNSNTDQVYCHIKNLHFSSVFPYLSIKTKELQMDAAKITKASSPSEMKAFVKERLTQSAELKKSLAQHIATCEYVVEQIGSSYESIQIAETMALSGRKGVITQVEDLFGQGLLTLSQCMRLLGLLSVCGLSEDFDAVLTQFLLSHGHKHLCTVHSLGLMGLHVEEEASTSIVGRVAQVVKRRTSTIQEIDKKFKVLFPDGKEVPDKALPALHMSYVFSGSYTPVVGRIMEWMIKGEPVAQLEDALKVLPGPTMWRGSRGEYLPRPQLPVVPKTHIVFFIGGVTYAEVSALQILEALTGTKIVIATTSIISKNTLVEACSKY</sequence>
<evidence type="ECO:0008006" key="4">
    <source>
        <dbReference type="Google" id="ProtNLM"/>
    </source>
</evidence>
<dbReference type="GO" id="GO:0016192">
    <property type="term" value="P:vesicle-mediated transport"/>
    <property type="evidence" value="ECO:0007669"/>
    <property type="project" value="InterPro"/>
</dbReference>
<dbReference type="AlphaFoldDB" id="A0A8S1DJ41"/>
<dbReference type="InterPro" id="IPR036045">
    <property type="entry name" value="Sec1-like_sf"/>
</dbReference>
<dbReference type="PANTHER" id="PTHR11679">
    <property type="entry name" value="VESICLE PROTEIN SORTING-ASSOCIATED"/>
    <property type="match status" value="1"/>
</dbReference>
<gene>
    <name evidence="2" type="ORF">CLODIP_2_CD11852</name>
</gene>
<dbReference type="Gene3D" id="3.40.50.1910">
    <property type="match status" value="2"/>
</dbReference>
<evidence type="ECO:0000313" key="3">
    <source>
        <dbReference type="Proteomes" id="UP000494165"/>
    </source>
</evidence>
<dbReference type="InterPro" id="IPR043127">
    <property type="entry name" value="Sec-1-like_dom3a"/>
</dbReference>
<dbReference type="Gene3D" id="3.40.50.2060">
    <property type="match status" value="1"/>
</dbReference>
<accession>A0A8S1DJ41</accession>
<dbReference type="InterPro" id="IPR043154">
    <property type="entry name" value="Sec-1-like_dom1"/>
</dbReference>
<dbReference type="SUPFAM" id="SSF56815">
    <property type="entry name" value="Sec1/munc18-like (SM) proteins"/>
    <property type="match status" value="1"/>
</dbReference>
<reference evidence="2 3" key="1">
    <citation type="submission" date="2020-04" db="EMBL/GenBank/DDBJ databases">
        <authorList>
            <person name="Alioto T."/>
            <person name="Alioto T."/>
            <person name="Gomez Garrido J."/>
        </authorList>
    </citation>
    <scope>NUCLEOTIDE SEQUENCE [LARGE SCALE GENOMIC DNA]</scope>
</reference>
<dbReference type="Pfam" id="PF00995">
    <property type="entry name" value="Sec1"/>
    <property type="match status" value="1"/>
</dbReference>
<name>A0A8S1DJ41_9INSE</name>
<dbReference type="Proteomes" id="UP000494165">
    <property type="component" value="Unassembled WGS sequence"/>
</dbReference>
<comment type="similarity">
    <text evidence="1">Belongs to the STXBP/unc-18/SEC1 family.</text>
</comment>
<protein>
    <recommendedName>
        <fullName evidence="4">Vacuolar protein sorting-associated protein 33B</fullName>
    </recommendedName>
</protein>
<keyword evidence="3" id="KW-1185">Reference proteome</keyword>
<dbReference type="OrthoDB" id="10262528at2759"/>
<organism evidence="2 3">
    <name type="scientific">Cloeon dipterum</name>
    <dbReference type="NCBI Taxonomy" id="197152"/>
    <lineage>
        <taxon>Eukaryota</taxon>
        <taxon>Metazoa</taxon>
        <taxon>Ecdysozoa</taxon>
        <taxon>Arthropoda</taxon>
        <taxon>Hexapoda</taxon>
        <taxon>Insecta</taxon>
        <taxon>Pterygota</taxon>
        <taxon>Palaeoptera</taxon>
        <taxon>Ephemeroptera</taxon>
        <taxon>Pisciforma</taxon>
        <taxon>Baetidae</taxon>
        <taxon>Cloeon</taxon>
    </lineage>
</organism>
<dbReference type="Gene3D" id="3.90.830.10">
    <property type="entry name" value="Syntaxin Binding Protein 1, Chain A, domain 2"/>
    <property type="match status" value="1"/>
</dbReference>
<evidence type="ECO:0000313" key="2">
    <source>
        <dbReference type="EMBL" id="CAB3380640.1"/>
    </source>
</evidence>
<comment type="caution">
    <text evidence="2">The sequence shown here is derived from an EMBL/GenBank/DDBJ whole genome shotgun (WGS) entry which is preliminary data.</text>
</comment>
<proteinExistence type="inferred from homology"/>